<evidence type="ECO:0000313" key="10">
    <source>
        <dbReference type="Proteomes" id="UP000279259"/>
    </source>
</evidence>
<dbReference type="Gene3D" id="1.20.1250.20">
    <property type="entry name" value="MFS general substrate transporter like domains"/>
    <property type="match status" value="2"/>
</dbReference>
<organism evidence="9 10">
    <name type="scientific">Saitozyma podzolica</name>
    <dbReference type="NCBI Taxonomy" id="1890683"/>
    <lineage>
        <taxon>Eukaryota</taxon>
        <taxon>Fungi</taxon>
        <taxon>Dikarya</taxon>
        <taxon>Basidiomycota</taxon>
        <taxon>Agaricomycotina</taxon>
        <taxon>Tremellomycetes</taxon>
        <taxon>Tremellales</taxon>
        <taxon>Trimorphomycetaceae</taxon>
        <taxon>Saitozyma</taxon>
    </lineage>
</organism>
<dbReference type="AlphaFoldDB" id="A0A427XY88"/>
<feature type="transmembrane region" description="Helical" evidence="7">
    <location>
        <begin position="119"/>
        <end position="136"/>
    </location>
</feature>
<feature type="transmembrane region" description="Helical" evidence="7">
    <location>
        <begin position="279"/>
        <end position="299"/>
    </location>
</feature>
<feature type="transmembrane region" description="Helical" evidence="7">
    <location>
        <begin position="89"/>
        <end position="107"/>
    </location>
</feature>
<evidence type="ECO:0000256" key="5">
    <source>
        <dbReference type="ARBA" id="ARBA00023136"/>
    </source>
</evidence>
<keyword evidence="10" id="KW-1185">Reference proteome</keyword>
<evidence type="ECO:0000256" key="1">
    <source>
        <dbReference type="ARBA" id="ARBA00004141"/>
    </source>
</evidence>
<feature type="transmembrane region" description="Helical" evidence="7">
    <location>
        <begin position="43"/>
        <end position="64"/>
    </location>
</feature>
<feature type="transmembrane region" description="Helical" evidence="7">
    <location>
        <begin position="402"/>
        <end position="423"/>
    </location>
</feature>
<evidence type="ECO:0000256" key="2">
    <source>
        <dbReference type="ARBA" id="ARBA00022448"/>
    </source>
</evidence>
<dbReference type="GO" id="GO:0016020">
    <property type="term" value="C:membrane"/>
    <property type="evidence" value="ECO:0007669"/>
    <property type="project" value="UniProtKB-SubCell"/>
</dbReference>
<dbReference type="FunFam" id="1.20.1250.20:FF:000013">
    <property type="entry name" value="MFS general substrate transporter"/>
    <property type="match status" value="1"/>
</dbReference>
<evidence type="ECO:0000313" key="9">
    <source>
        <dbReference type="EMBL" id="RSH83782.1"/>
    </source>
</evidence>
<dbReference type="InterPro" id="IPR020846">
    <property type="entry name" value="MFS_dom"/>
</dbReference>
<dbReference type="PANTHER" id="PTHR43791:SF36">
    <property type="entry name" value="TRANSPORTER, PUTATIVE (AFU_ORTHOLOGUE AFUA_6G08340)-RELATED"/>
    <property type="match status" value="1"/>
</dbReference>
<keyword evidence="4 7" id="KW-1133">Transmembrane helix</keyword>
<dbReference type="EMBL" id="RSCD01000023">
    <property type="protein sequence ID" value="RSH83782.1"/>
    <property type="molecule type" value="Genomic_DNA"/>
</dbReference>
<feature type="transmembrane region" description="Helical" evidence="7">
    <location>
        <begin position="148"/>
        <end position="168"/>
    </location>
</feature>
<keyword evidence="2" id="KW-0813">Transport</keyword>
<feature type="transmembrane region" description="Helical" evidence="7">
    <location>
        <begin position="435"/>
        <end position="456"/>
    </location>
</feature>
<evidence type="ECO:0000256" key="3">
    <source>
        <dbReference type="ARBA" id="ARBA00022692"/>
    </source>
</evidence>
<gene>
    <name evidence="9" type="ORF">EHS25_005397</name>
</gene>
<evidence type="ECO:0000256" key="6">
    <source>
        <dbReference type="SAM" id="MobiDB-lite"/>
    </source>
</evidence>
<feature type="transmembrane region" description="Helical" evidence="7">
    <location>
        <begin position="311"/>
        <end position="331"/>
    </location>
</feature>
<feature type="transmembrane region" description="Helical" evidence="7">
    <location>
        <begin position="368"/>
        <end position="390"/>
    </location>
</feature>
<dbReference type="Pfam" id="PF07690">
    <property type="entry name" value="MFS_1"/>
    <property type="match status" value="1"/>
</dbReference>
<name>A0A427XY88_9TREE</name>
<protein>
    <recommendedName>
        <fullName evidence="8">Major facilitator superfamily (MFS) profile domain-containing protein</fullName>
    </recommendedName>
</protein>
<feature type="transmembrane region" description="Helical" evidence="7">
    <location>
        <begin position="343"/>
        <end position="362"/>
    </location>
</feature>
<feature type="region of interest" description="Disordered" evidence="6">
    <location>
        <begin position="1"/>
        <end position="33"/>
    </location>
</feature>
<proteinExistence type="predicted"/>
<dbReference type="PANTHER" id="PTHR43791">
    <property type="entry name" value="PERMEASE-RELATED"/>
    <property type="match status" value="1"/>
</dbReference>
<dbReference type="PROSITE" id="PS50850">
    <property type="entry name" value="MFS"/>
    <property type="match status" value="1"/>
</dbReference>
<dbReference type="InterPro" id="IPR036259">
    <property type="entry name" value="MFS_trans_sf"/>
</dbReference>
<evidence type="ECO:0000259" key="8">
    <source>
        <dbReference type="PROSITE" id="PS50850"/>
    </source>
</evidence>
<evidence type="ECO:0000256" key="4">
    <source>
        <dbReference type="ARBA" id="ARBA00022989"/>
    </source>
</evidence>
<dbReference type="SUPFAM" id="SSF103473">
    <property type="entry name" value="MFS general substrate transporter"/>
    <property type="match status" value="1"/>
</dbReference>
<comment type="caution">
    <text evidence="9">The sequence shown here is derived from an EMBL/GenBank/DDBJ whole genome shotgun (WGS) entry which is preliminary data.</text>
</comment>
<evidence type="ECO:0000256" key="7">
    <source>
        <dbReference type="SAM" id="Phobius"/>
    </source>
</evidence>
<dbReference type="Proteomes" id="UP000279259">
    <property type="component" value="Unassembled WGS sequence"/>
</dbReference>
<comment type="subcellular location">
    <subcellularLocation>
        <location evidence="1">Membrane</location>
        <topology evidence="1">Multi-pass membrane protein</topology>
    </subcellularLocation>
</comment>
<keyword evidence="5 7" id="KW-0472">Membrane</keyword>
<keyword evidence="3 7" id="KW-0812">Transmembrane</keyword>
<dbReference type="GO" id="GO:0022857">
    <property type="term" value="F:transmembrane transporter activity"/>
    <property type="evidence" value="ECO:0007669"/>
    <property type="project" value="InterPro"/>
</dbReference>
<sequence length="505" mass="54608">MSSIVLSPEEKLQEQQVEHVDPEQPDSNNDNESNASKAIERKLLWKLDLLIIPLTAALYLAAFLDRGNAGNAKLQGLLSIFGSNADTKYAIVLAAFYISYTVCNVPGNVLGTIISPDKALALGALTWGIASTAQAGCNNFAGVVVCRLFIGIGESAFGAAVPLYYGLWYRRDEIAVRISWYIGGGSLSGAFGGLIAYGISFIKSPMATWRILFLFEGLPSVALAGVIMLCLPSTPQKSRAVNEQERELVIRRLQDEGVSNSHHFDRSAFRPVLLNPTTYLNGVVYAGLNLSLASISGFLPTIIQSFGYTAARAQLFTVPPYACATVMTLFISWSSDRTRQRGVFVIVSMLLSAVGFAILLGVTQNNAVRYFATFLIVTGAFSCIPLMLSWAGNTAGSHTAAAIRLGVMNGMGQICSITASFIFPSNEGPAYHRGFGLNLAFNVVAALTALGLTIHYRLANKQRDRDEAMTLPTRQSVSVGEKGGEEVREEIVNLHDRTPGFRYYV</sequence>
<feature type="transmembrane region" description="Helical" evidence="7">
    <location>
        <begin position="211"/>
        <end position="231"/>
    </location>
</feature>
<feature type="transmembrane region" description="Helical" evidence="7">
    <location>
        <begin position="180"/>
        <end position="199"/>
    </location>
</feature>
<reference evidence="9 10" key="1">
    <citation type="submission" date="2018-11" db="EMBL/GenBank/DDBJ databases">
        <title>Genome sequence of Saitozyma podzolica DSM 27192.</title>
        <authorList>
            <person name="Aliyu H."/>
            <person name="Gorte O."/>
            <person name="Ochsenreither K."/>
        </authorList>
    </citation>
    <scope>NUCLEOTIDE SEQUENCE [LARGE SCALE GENOMIC DNA]</scope>
    <source>
        <strain evidence="9 10">DSM 27192</strain>
    </source>
</reference>
<accession>A0A427XY88</accession>
<dbReference type="InterPro" id="IPR011701">
    <property type="entry name" value="MFS"/>
</dbReference>
<dbReference type="OrthoDB" id="2985014at2759"/>
<feature type="domain" description="Major facilitator superfamily (MFS) profile" evidence="8">
    <location>
        <begin position="51"/>
        <end position="463"/>
    </location>
</feature>
<feature type="compositionally biased region" description="Basic and acidic residues" evidence="6">
    <location>
        <begin position="8"/>
        <end position="22"/>
    </location>
</feature>